<keyword evidence="6 13" id="KW-0067">ATP-binding</keyword>
<evidence type="ECO:0000256" key="13">
    <source>
        <dbReference type="PROSITE-ProRule" id="PRU00782"/>
    </source>
</evidence>
<dbReference type="STRING" id="879819.A0A0J0XHQ1"/>
<dbReference type="InterPro" id="IPR036028">
    <property type="entry name" value="SH3-like_dom_sf"/>
</dbReference>
<dbReference type="PROSITE" id="PS50002">
    <property type="entry name" value="SH3"/>
    <property type="match status" value="1"/>
</dbReference>
<evidence type="ECO:0000256" key="9">
    <source>
        <dbReference type="ARBA" id="ARBA00023203"/>
    </source>
</evidence>
<evidence type="ECO:0000259" key="15">
    <source>
        <dbReference type="PROSITE" id="PS50002"/>
    </source>
</evidence>
<evidence type="ECO:0000256" key="1">
    <source>
        <dbReference type="ARBA" id="ARBA00004134"/>
    </source>
</evidence>
<keyword evidence="5 13" id="KW-0547">Nucleotide-binding</keyword>
<dbReference type="CDD" id="cd01378">
    <property type="entry name" value="MYSc_Myo1"/>
    <property type="match status" value="1"/>
</dbReference>
<feature type="binding site" evidence="13">
    <location>
        <begin position="133"/>
        <end position="140"/>
    </location>
    <ligand>
        <name>ATP</name>
        <dbReference type="ChEBI" id="CHEBI:30616"/>
    </ligand>
</feature>
<feature type="domain" description="TH1" evidence="17">
    <location>
        <begin position="780"/>
        <end position="973"/>
    </location>
</feature>
<evidence type="ECO:0000256" key="14">
    <source>
        <dbReference type="SAM" id="MobiDB-lite"/>
    </source>
</evidence>
<dbReference type="Gene3D" id="1.20.58.530">
    <property type="match status" value="1"/>
</dbReference>
<feature type="compositionally biased region" description="Pro residues" evidence="14">
    <location>
        <begin position="1067"/>
        <end position="1093"/>
    </location>
</feature>
<dbReference type="PANTHER" id="PTHR13140:SF837">
    <property type="entry name" value="MYOSIN-3-RELATED"/>
    <property type="match status" value="1"/>
</dbReference>
<dbReference type="GO" id="GO:0006897">
    <property type="term" value="P:endocytosis"/>
    <property type="evidence" value="ECO:0007669"/>
    <property type="project" value="TreeGrafter"/>
</dbReference>
<dbReference type="SMART" id="SM00326">
    <property type="entry name" value="SH3"/>
    <property type="match status" value="1"/>
</dbReference>
<feature type="region of interest" description="Disordered" evidence="14">
    <location>
        <begin position="955"/>
        <end position="1016"/>
    </location>
</feature>
<dbReference type="FunFam" id="1.10.10.820:FF:000001">
    <property type="entry name" value="Myosin heavy chain"/>
    <property type="match status" value="1"/>
</dbReference>
<dbReference type="GO" id="GO:0007015">
    <property type="term" value="P:actin filament organization"/>
    <property type="evidence" value="ECO:0007669"/>
    <property type="project" value="TreeGrafter"/>
</dbReference>
<evidence type="ECO:0000256" key="7">
    <source>
        <dbReference type="ARBA" id="ARBA00023123"/>
    </source>
</evidence>
<dbReference type="FunFam" id="1.20.58.530:FF:000007">
    <property type="entry name" value="Myosin IE"/>
    <property type="match status" value="1"/>
</dbReference>
<accession>A0A0J0XHQ1</accession>
<proteinExistence type="inferred from homology"/>
<dbReference type="CDD" id="cd11856">
    <property type="entry name" value="SH3_p47phox_like"/>
    <property type="match status" value="1"/>
</dbReference>
<feature type="region of interest" description="Disordered" evidence="14">
    <location>
        <begin position="1149"/>
        <end position="1295"/>
    </location>
</feature>
<evidence type="ECO:0000256" key="2">
    <source>
        <dbReference type="ARBA" id="ARBA00008314"/>
    </source>
</evidence>
<dbReference type="Proteomes" id="UP000053611">
    <property type="component" value="Unassembled WGS sequence"/>
</dbReference>
<evidence type="ECO:0000256" key="8">
    <source>
        <dbReference type="ARBA" id="ARBA00023175"/>
    </source>
</evidence>
<dbReference type="GO" id="GO:0030479">
    <property type="term" value="C:actin cortical patch"/>
    <property type="evidence" value="ECO:0007669"/>
    <property type="project" value="UniProtKB-SubCell"/>
</dbReference>
<dbReference type="EMBL" id="KQ087232">
    <property type="protein sequence ID" value="KLT40598.1"/>
    <property type="molecule type" value="Genomic_DNA"/>
</dbReference>
<keyword evidence="19" id="KW-1185">Reference proteome</keyword>
<dbReference type="SUPFAM" id="SSF50044">
    <property type="entry name" value="SH3-domain"/>
    <property type="match status" value="1"/>
</dbReference>
<evidence type="ECO:0000256" key="6">
    <source>
        <dbReference type="ARBA" id="ARBA00022840"/>
    </source>
</evidence>
<feature type="region of interest" description="Disordered" evidence="14">
    <location>
        <begin position="1028"/>
        <end position="1097"/>
    </location>
</feature>
<dbReference type="Pfam" id="PF06017">
    <property type="entry name" value="Myosin_TH1"/>
    <property type="match status" value="1"/>
</dbReference>
<evidence type="ECO:0008006" key="20">
    <source>
        <dbReference type="Google" id="ProtNLM"/>
    </source>
</evidence>
<protein>
    <recommendedName>
        <fullName evidence="20">Myosin-1</fullName>
    </recommendedName>
</protein>
<dbReference type="GO" id="GO:0005886">
    <property type="term" value="C:plasma membrane"/>
    <property type="evidence" value="ECO:0007669"/>
    <property type="project" value="TreeGrafter"/>
</dbReference>
<dbReference type="Gene3D" id="1.20.5.4820">
    <property type="match status" value="1"/>
</dbReference>
<dbReference type="InterPro" id="IPR036961">
    <property type="entry name" value="Kinesin_motor_dom_sf"/>
</dbReference>
<keyword evidence="10" id="KW-0206">Cytoskeleton</keyword>
<organism evidence="18 19">
    <name type="scientific">Cutaneotrichosporon oleaginosum</name>
    <dbReference type="NCBI Taxonomy" id="879819"/>
    <lineage>
        <taxon>Eukaryota</taxon>
        <taxon>Fungi</taxon>
        <taxon>Dikarya</taxon>
        <taxon>Basidiomycota</taxon>
        <taxon>Agaricomycotina</taxon>
        <taxon>Tremellomycetes</taxon>
        <taxon>Trichosporonales</taxon>
        <taxon>Trichosporonaceae</taxon>
        <taxon>Cutaneotrichosporon</taxon>
    </lineage>
</organism>
<evidence type="ECO:0000313" key="19">
    <source>
        <dbReference type="Proteomes" id="UP000053611"/>
    </source>
</evidence>
<feature type="compositionally biased region" description="Pro residues" evidence="14">
    <location>
        <begin position="1153"/>
        <end position="1171"/>
    </location>
</feature>
<dbReference type="InterPro" id="IPR010926">
    <property type="entry name" value="Myosin_TH1"/>
</dbReference>
<dbReference type="SMART" id="SM00242">
    <property type="entry name" value="MYSc"/>
    <property type="match status" value="1"/>
</dbReference>
<evidence type="ECO:0000256" key="10">
    <source>
        <dbReference type="ARBA" id="ARBA00023212"/>
    </source>
</evidence>
<dbReference type="InterPro" id="IPR001452">
    <property type="entry name" value="SH3_domain"/>
</dbReference>
<dbReference type="PRINTS" id="PR00193">
    <property type="entry name" value="MYOSINHEAVY"/>
</dbReference>
<keyword evidence="4" id="KW-0677">Repeat</keyword>
<feature type="domain" description="Myosin motor" evidence="16">
    <location>
        <begin position="40"/>
        <end position="722"/>
    </location>
</feature>
<dbReference type="GO" id="GO:0005524">
    <property type="term" value="F:ATP binding"/>
    <property type="evidence" value="ECO:0007669"/>
    <property type="project" value="UniProtKB-UniRule"/>
</dbReference>
<comment type="subcellular location">
    <subcellularLocation>
        <location evidence="1">Cytoplasm</location>
        <location evidence="1">Cytoskeleton</location>
        <location evidence="1">Actin patch</location>
    </subcellularLocation>
</comment>
<gene>
    <name evidence="18" type="ORF">CC85DRAFT_287321</name>
</gene>
<name>A0A0J0XHQ1_9TREE</name>
<feature type="compositionally biased region" description="Low complexity" evidence="14">
    <location>
        <begin position="1040"/>
        <end position="1066"/>
    </location>
</feature>
<dbReference type="GO" id="GO:0051286">
    <property type="term" value="C:cell tip"/>
    <property type="evidence" value="ECO:0007669"/>
    <property type="project" value="TreeGrafter"/>
</dbReference>
<evidence type="ECO:0000259" key="17">
    <source>
        <dbReference type="PROSITE" id="PS51757"/>
    </source>
</evidence>
<dbReference type="GO" id="GO:0051666">
    <property type="term" value="P:actin cortical patch localization"/>
    <property type="evidence" value="ECO:0007669"/>
    <property type="project" value="TreeGrafter"/>
</dbReference>
<dbReference type="Gene3D" id="1.20.120.720">
    <property type="entry name" value="Myosin VI head, motor domain, U50 subdomain"/>
    <property type="match status" value="1"/>
</dbReference>
<dbReference type="OrthoDB" id="6108017at2759"/>
<reference evidence="18 19" key="1">
    <citation type="submission" date="2015-03" db="EMBL/GenBank/DDBJ databases">
        <title>Genomics and transcriptomics of the oil-accumulating basidiomycete yeast T. oleaginosus allow insights into substrate utilization and the diverse evolutionary trajectories of mating systems in fungi.</title>
        <authorList>
            <consortium name="DOE Joint Genome Institute"/>
            <person name="Kourist R."/>
            <person name="Kracht O."/>
            <person name="Bracharz F."/>
            <person name="Lipzen A."/>
            <person name="Nolan M."/>
            <person name="Ohm R."/>
            <person name="Grigoriev I."/>
            <person name="Sun S."/>
            <person name="Heitman J."/>
            <person name="Bruck T."/>
            <person name="Nowrousian M."/>
        </authorList>
    </citation>
    <scope>NUCLEOTIDE SEQUENCE [LARGE SCALE GENOMIC DNA]</scope>
    <source>
        <strain evidence="18 19">IBC0246</strain>
    </source>
</reference>
<keyword evidence="3 12" id="KW-0728">SH3 domain</keyword>
<evidence type="ECO:0000256" key="12">
    <source>
        <dbReference type="PROSITE-ProRule" id="PRU00192"/>
    </source>
</evidence>
<evidence type="ECO:0000256" key="4">
    <source>
        <dbReference type="ARBA" id="ARBA00022737"/>
    </source>
</evidence>
<dbReference type="InterPro" id="IPR001609">
    <property type="entry name" value="Myosin_head_motor_dom-like"/>
</dbReference>
<feature type="compositionally biased region" description="Low complexity" evidence="14">
    <location>
        <begin position="1172"/>
        <end position="1231"/>
    </location>
</feature>
<dbReference type="PANTHER" id="PTHR13140">
    <property type="entry name" value="MYOSIN"/>
    <property type="match status" value="1"/>
</dbReference>
<keyword evidence="8 13" id="KW-0505">Motor protein</keyword>
<evidence type="ECO:0000256" key="5">
    <source>
        <dbReference type="ARBA" id="ARBA00022741"/>
    </source>
</evidence>
<dbReference type="PROSITE" id="PS51456">
    <property type="entry name" value="MYOSIN_MOTOR"/>
    <property type="match status" value="1"/>
</dbReference>
<keyword evidence="7 13" id="KW-0518">Myosin</keyword>
<dbReference type="InterPro" id="IPR027417">
    <property type="entry name" value="P-loop_NTPase"/>
</dbReference>
<comment type="similarity">
    <text evidence="2 13">Belongs to the TRAFAC class myosin-kinesin ATPase superfamily. Myosin family.</text>
</comment>
<feature type="region of interest" description="Actin-binding" evidence="13">
    <location>
        <begin position="595"/>
        <end position="617"/>
    </location>
</feature>
<evidence type="ECO:0000313" key="18">
    <source>
        <dbReference type="EMBL" id="KLT40598.1"/>
    </source>
</evidence>
<sequence length="1311" mass="141805">MAIGKRGKKVGGLLASSGVQKPQKVAKADWSEGFRKKKSAGVQDMTLLSTITNEAINDNLKARFHNQEIYTYIAHVLISVNPFRDLGIYTDETLQSYRGKNRLEMPPHVFAIAESAYYRMTTEKENQCVIISGESGAGKTEAAKRIMQYIAAVSGTSDGSSGGIEGIKEMVLATNPLLESFGCAKTLRNDNSSRHGKYLEIMFDSLGQPVGAQITNYLLEKNRVVGQIKNERDFHIFYQLTKAAPQDMRNDFGLQGPEAYAYTANSKCLNVASIDDSKDFSETVRAMDIIGLSKDEQTSIFRVLATILWLGNCEFVEGDDGNARIADPGVTDFAAYLMNVDGPAVQKVLLTRIMETQRGGRRGSVYEVPQNVAQANAGRDALAKALYNNLFEWIVGRVNVSMKPKTAHSYVIGVLDIYGFEIFQDNSFEQLCINYVNEKLQQIFIELTLKAEQEEYVREQIKWTPIKFFDNAVVCELIEGKRPAGIFATLNDATATAHADPAAADNSFIQRSNMLSSNPNFESRGNKFLIKHYAGDVLYNVAGMTDKNKDQLGKDILELIERSGDPFLHTLFPDKVDQDSKRRPPTAGDKIKQSANELVTNLMQCQPHYIRTIKPNQNRSPTEYDDKAILHQIKYLGLQENIRVRRAGFAYRAEFQKMVERFYLLSPATSYAGDYIWEGDARSGCERILTDARIAKDEWQMGVTKAFIKNPETLFYLEGERDRYWHTMARRIQRAWRAYVRRKHEAATKIQRFWRSQKENLVYAEKRDYGHQVLAGRKERRRFSLLGMRKFMGDYLDVGGRSPQGEMLRNAAGISGAETVSFSSRGEILVSKLGRSSKLSPRFLIITDKAFYIVVTMSKDGQVSTMLERKIPLITIKGISMTNLRDDFIILNLPPGGEEGDPVLTCPLKTEMTCVILTEVGGGIPVNIGPVIEYSKKKGKKAQIKAVKGQGEPVYKSHTITVGPGEAPNSVSNPMPPRKPKAKKATKAAPAAMAGRSQNRPQARALPGASKPSAPPVIAGIAAAPATAKPAPAAPPAPKAPTAFGAPKAPGAFGAPKAPGAFGAPKAPSPPTGGGRAPPPPPPPPPPAAPAAPPKELYRALYNFAGQEGEMNLTKGDEVEVKQKDDNGWWMVVKGGKEGWAPSNYLKLIEQPAAPPAPPPAPRRQAPPPAPAAAASSLAAPTAKQAARGSVAADALAAMLSGRAAANGGSPPNRSSGGSPSSTPGGSRPSSGLGGRGPPPATKPKPMVPPKPGAKPTGLGGGGRPPVPGAFKASAPSGGPTPGQVKQPGAAGGQLDLAAALMKRAQQARGE</sequence>
<evidence type="ECO:0000256" key="3">
    <source>
        <dbReference type="ARBA" id="ARBA00022443"/>
    </source>
</evidence>
<evidence type="ECO:0000259" key="16">
    <source>
        <dbReference type="PROSITE" id="PS51456"/>
    </source>
</evidence>
<feature type="domain" description="SH3" evidence="15">
    <location>
        <begin position="1093"/>
        <end position="1151"/>
    </location>
</feature>
<dbReference type="InterPro" id="IPR036072">
    <property type="entry name" value="MYSc_Myo1"/>
</dbReference>
<dbReference type="GO" id="GO:0016459">
    <property type="term" value="C:myosin complex"/>
    <property type="evidence" value="ECO:0007669"/>
    <property type="project" value="UniProtKB-KW"/>
</dbReference>
<dbReference type="FunFam" id="1.20.120.720:FF:000015">
    <property type="entry name" value="Myosin I"/>
    <property type="match status" value="1"/>
</dbReference>
<comment type="function">
    <text evidence="11">Type-I myosin implicated in the organization of the actin cytoskeleton. Required for proper actin cytoskeleton polarization. At the cell cortex, assembles in patch-like structures together with proteins from the actin-polymerizing machinery and promotes actin assembly. Functions as actin nucleation-promoting factor (NPF) for the Arp2/3 complex.</text>
</comment>
<dbReference type="PROSITE" id="PS51757">
    <property type="entry name" value="TH1"/>
    <property type="match status" value="1"/>
</dbReference>
<keyword evidence="10" id="KW-0963">Cytoplasm</keyword>
<dbReference type="SUPFAM" id="SSF52540">
    <property type="entry name" value="P-loop containing nucleoside triphosphate hydrolases"/>
    <property type="match status" value="1"/>
</dbReference>
<dbReference type="Gene3D" id="2.30.30.40">
    <property type="entry name" value="SH3 Domains"/>
    <property type="match status" value="1"/>
</dbReference>
<dbReference type="GO" id="GO:0000146">
    <property type="term" value="F:microfilament motor activity"/>
    <property type="evidence" value="ECO:0007669"/>
    <property type="project" value="TreeGrafter"/>
</dbReference>
<feature type="compositionally biased region" description="Pro residues" evidence="14">
    <location>
        <begin position="1237"/>
        <end position="1253"/>
    </location>
</feature>
<dbReference type="Pfam" id="PF07653">
    <property type="entry name" value="SH3_2"/>
    <property type="match status" value="1"/>
</dbReference>
<keyword evidence="9 13" id="KW-0009">Actin-binding</keyword>
<evidence type="ECO:0000256" key="11">
    <source>
        <dbReference type="ARBA" id="ARBA00025586"/>
    </source>
</evidence>
<dbReference type="Pfam" id="PF00063">
    <property type="entry name" value="Myosin_head"/>
    <property type="match status" value="1"/>
</dbReference>
<dbReference type="Gene3D" id="3.40.850.10">
    <property type="entry name" value="Kinesin motor domain"/>
    <property type="match status" value="1"/>
</dbReference>
<dbReference type="Gene3D" id="1.10.10.820">
    <property type="match status" value="1"/>
</dbReference>
<dbReference type="GO" id="GO:0051015">
    <property type="term" value="F:actin filament binding"/>
    <property type="evidence" value="ECO:0007669"/>
    <property type="project" value="TreeGrafter"/>
</dbReference>